<keyword evidence="3" id="KW-0812">Transmembrane</keyword>
<dbReference type="GO" id="GO:0045277">
    <property type="term" value="C:respiratory chain complex IV"/>
    <property type="evidence" value="ECO:0007669"/>
    <property type="project" value="InterPro"/>
</dbReference>
<dbReference type="PANTHER" id="PTHR10707:SF10">
    <property type="entry name" value="CYTOCHROME C OXIDASE SUBUNIT 4"/>
    <property type="match status" value="1"/>
</dbReference>
<comment type="similarity">
    <text evidence="2 10">Belongs to the cytochrome c oxidase IV family.</text>
</comment>
<sequence>MAGRLLLSYLKNSNRLSIRSYSHLQGPPINFKYGNREIVGFGMNGEPAYLDLEDFPMPAIRFKETTPDIQILKDKEKGDWKKLSIEDKKALYRASFRQTFAELNAPTGEWKSITGSVFFGLGIALWMYMFCRHYICPPLPDTFREEEQLAQLERMKLLNMNPIWGLNSKST</sequence>
<keyword evidence="4 10" id="KW-0999">Mitochondrion inner membrane</keyword>
<reference evidence="11" key="2">
    <citation type="submission" date="2023-03" db="EMBL/GenBank/DDBJ databases">
        <authorList>
            <person name="Inwood S.N."/>
            <person name="Skelly J.G."/>
            <person name="Guhlin J."/>
            <person name="Harrop T.W.R."/>
            <person name="Goldson S.G."/>
            <person name="Dearden P.K."/>
        </authorList>
    </citation>
    <scope>NUCLEOTIDE SEQUENCE</scope>
    <source>
        <strain evidence="11">Lincoln</strain>
        <tissue evidence="11">Whole body</tissue>
    </source>
</reference>
<dbReference type="FunFam" id="1.10.442.10:FF:000001">
    <property type="entry name" value="Cytochrome c oxidase subunit 4 isoform 1"/>
    <property type="match status" value="1"/>
</dbReference>
<evidence type="ECO:0000256" key="1">
    <source>
        <dbReference type="ARBA" id="ARBA00004434"/>
    </source>
</evidence>
<comment type="function">
    <text evidence="10">Component of the cytochrome c oxidase, the last enzyme in the mitochondrial electron transport chain which drives oxidative phosphorylation.</text>
</comment>
<organism evidence="11 12">
    <name type="scientific">Microctonus hyperodae</name>
    <name type="common">Parasitoid wasp</name>
    <dbReference type="NCBI Taxonomy" id="165561"/>
    <lineage>
        <taxon>Eukaryota</taxon>
        <taxon>Metazoa</taxon>
        <taxon>Ecdysozoa</taxon>
        <taxon>Arthropoda</taxon>
        <taxon>Hexapoda</taxon>
        <taxon>Insecta</taxon>
        <taxon>Pterygota</taxon>
        <taxon>Neoptera</taxon>
        <taxon>Endopterygota</taxon>
        <taxon>Hymenoptera</taxon>
        <taxon>Apocrita</taxon>
        <taxon>Ichneumonoidea</taxon>
        <taxon>Braconidae</taxon>
        <taxon>Euphorinae</taxon>
        <taxon>Microctonus</taxon>
    </lineage>
</organism>
<dbReference type="Pfam" id="PF02936">
    <property type="entry name" value="COX4"/>
    <property type="match status" value="1"/>
</dbReference>
<evidence type="ECO:0000256" key="9">
    <source>
        <dbReference type="ARBA" id="ARBA00023136"/>
    </source>
</evidence>
<comment type="pathway">
    <text evidence="10">Energy metabolism; oxidative phosphorylation.</text>
</comment>
<dbReference type="Gene3D" id="1.10.442.10">
    <property type="entry name" value="Cytochrome c oxidase subunit IV"/>
    <property type="match status" value="1"/>
</dbReference>
<proteinExistence type="inferred from homology"/>
<dbReference type="GO" id="GO:0005743">
    <property type="term" value="C:mitochondrial inner membrane"/>
    <property type="evidence" value="ECO:0007669"/>
    <property type="project" value="UniProtKB-SubCell"/>
</dbReference>
<dbReference type="SUPFAM" id="SSF81406">
    <property type="entry name" value="Mitochondrial cytochrome c oxidase subunit IV"/>
    <property type="match status" value="1"/>
</dbReference>
<dbReference type="EMBL" id="JAQQBR010000002">
    <property type="protein sequence ID" value="KAK0180876.1"/>
    <property type="molecule type" value="Genomic_DNA"/>
</dbReference>
<comment type="subcellular location">
    <subcellularLocation>
        <location evidence="1 10">Mitochondrion inner membrane</location>
        <topology evidence="1 10">Single-pass membrane protein</topology>
    </subcellularLocation>
</comment>
<dbReference type="CDD" id="cd00922">
    <property type="entry name" value="Cyt_c_Oxidase_IV"/>
    <property type="match status" value="1"/>
</dbReference>
<comment type="subunit">
    <text evidence="10">Component of the cytochrome c oxidase (complex IV, CIV), a multisubunit enzyme composed of 14 subunits.</text>
</comment>
<dbReference type="PANTHER" id="PTHR10707">
    <property type="entry name" value="CYTOCHROME C OXIDASE SUBUNIT IV"/>
    <property type="match status" value="1"/>
</dbReference>
<protein>
    <recommendedName>
        <fullName evidence="10">Cytochrome c oxidase subunit 4</fullName>
    </recommendedName>
</protein>
<dbReference type="PRINTS" id="PR01873">
    <property type="entry name" value="CYTCOXIDASE4"/>
</dbReference>
<dbReference type="GO" id="GO:0016491">
    <property type="term" value="F:oxidoreductase activity"/>
    <property type="evidence" value="ECO:0007669"/>
    <property type="project" value="UniProtKB-KW"/>
</dbReference>
<keyword evidence="9" id="KW-0472">Membrane</keyword>
<evidence type="ECO:0000256" key="10">
    <source>
        <dbReference type="RuleBase" id="RU367145"/>
    </source>
</evidence>
<evidence type="ECO:0000256" key="3">
    <source>
        <dbReference type="ARBA" id="ARBA00022692"/>
    </source>
</evidence>
<evidence type="ECO:0000256" key="5">
    <source>
        <dbReference type="ARBA" id="ARBA00022946"/>
    </source>
</evidence>
<keyword evidence="6" id="KW-1133">Transmembrane helix</keyword>
<dbReference type="GO" id="GO:0006123">
    <property type="term" value="P:mitochondrial electron transport, cytochrome c to oxygen"/>
    <property type="evidence" value="ECO:0007669"/>
    <property type="project" value="InterPro"/>
</dbReference>
<comment type="caution">
    <text evidence="11">The sequence shown here is derived from an EMBL/GenBank/DDBJ whole genome shotgun (WGS) entry which is preliminary data.</text>
</comment>
<accession>A0AA39G419</accession>
<dbReference type="InterPro" id="IPR004203">
    <property type="entry name" value="Cyt_c_oxidase_su4_fam"/>
</dbReference>
<gene>
    <name evidence="11" type="ORF">PV327_003211</name>
</gene>
<evidence type="ECO:0000256" key="6">
    <source>
        <dbReference type="ARBA" id="ARBA00022989"/>
    </source>
</evidence>
<evidence type="ECO:0000313" key="11">
    <source>
        <dbReference type="EMBL" id="KAK0180876.1"/>
    </source>
</evidence>
<evidence type="ECO:0000256" key="2">
    <source>
        <dbReference type="ARBA" id="ARBA00008135"/>
    </source>
</evidence>
<keyword evidence="5" id="KW-0809">Transit peptide</keyword>
<evidence type="ECO:0000256" key="4">
    <source>
        <dbReference type="ARBA" id="ARBA00022792"/>
    </source>
</evidence>
<dbReference type="InterPro" id="IPR013288">
    <property type="entry name" value="Cyt_c_oxidase_su4"/>
</dbReference>
<evidence type="ECO:0000313" key="12">
    <source>
        <dbReference type="Proteomes" id="UP001168972"/>
    </source>
</evidence>
<evidence type="ECO:0000256" key="8">
    <source>
        <dbReference type="ARBA" id="ARBA00023128"/>
    </source>
</evidence>
<name>A0AA39G419_MICHY</name>
<keyword evidence="8 10" id="KW-0496">Mitochondrion</keyword>
<dbReference type="InterPro" id="IPR036639">
    <property type="entry name" value="Cyt_c_oxidase_su4_sf"/>
</dbReference>
<dbReference type="AlphaFoldDB" id="A0AA39G419"/>
<reference evidence="11" key="1">
    <citation type="journal article" date="2023" name="bioRxiv">
        <title>Scaffold-level genome assemblies of two parasitoid biocontrol wasps reveal the parthenogenesis mechanism and an associated novel virus.</title>
        <authorList>
            <person name="Inwood S."/>
            <person name="Skelly J."/>
            <person name="Guhlin J."/>
            <person name="Harrop T."/>
            <person name="Goldson S."/>
            <person name="Dearden P."/>
        </authorList>
    </citation>
    <scope>NUCLEOTIDE SEQUENCE</scope>
    <source>
        <strain evidence="11">Lincoln</strain>
        <tissue evidence="11">Whole body</tissue>
    </source>
</reference>
<evidence type="ECO:0000256" key="7">
    <source>
        <dbReference type="ARBA" id="ARBA00023002"/>
    </source>
</evidence>
<keyword evidence="12" id="KW-1185">Reference proteome</keyword>
<keyword evidence="7" id="KW-0560">Oxidoreductase</keyword>
<dbReference type="Proteomes" id="UP001168972">
    <property type="component" value="Unassembled WGS sequence"/>
</dbReference>